<keyword evidence="4" id="KW-1185">Reference proteome</keyword>
<dbReference type="Gene3D" id="3.10.580.10">
    <property type="entry name" value="CBS-domain"/>
    <property type="match status" value="1"/>
</dbReference>
<protein>
    <recommendedName>
        <fullName evidence="2">CBS domain-containing protein</fullName>
    </recommendedName>
</protein>
<dbReference type="SUPFAM" id="SSF54631">
    <property type="entry name" value="CBS-domain pair"/>
    <property type="match status" value="1"/>
</dbReference>
<dbReference type="InterPro" id="IPR000644">
    <property type="entry name" value="CBS_dom"/>
</dbReference>
<dbReference type="Proteomes" id="UP001280121">
    <property type="component" value="Unassembled WGS sequence"/>
</dbReference>
<evidence type="ECO:0000259" key="2">
    <source>
        <dbReference type="PROSITE" id="PS51371"/>
    </source>
</evidence>
<gene>
    <name evidence="3" type="ORF">Ddye_031123</name>
</gene>
<feature type="domain" description="CBS" evidence="2">
    <location>
        <begin position="147"/>
        <end position="205"/>
    </location>
</feature>
<evidence type="ECO:0000313" key="4">
    <source>
        <dbReference type="Proteomes" id="UP001280121"/>
    </source>
</evidence>
<proteinExistence type="predicted"/>
<reference evidence="3" key="1">
    <citation type="journal article" date="2023" name="Plant J.">
        <title>Genome sequences and population genomics provide insights into the demographic history, inbreeding, and mutation load of two 'living fossil' tree species of Dipteronia.</title>
        <authorList>
            <person name="Feng Y."/>
            <person name="Comes H.P."/>
            <person name="Chen J."/>
            <person name="Zhu S."/>
            <person name="Lu R."/>
            <person name="Zhang X."/>
            <person name="Li P."/>
            <person name="Qiu J."/>
            <person name="Olsen K.M."/>
            <person name="Qiu Y."/>
        </authorList>
    </citation>
    <scope>NUCLEOTIDE SEQUENCE</scope>
    <source>
        <strain evidence="3">KIB01</strain>
    </source>
</reference>
<dbReference type="PROSITE" id="PS51371">
    <property type="entry name" value="CBS"/>
    <property type="match status" value="1"/>
</dbReference>
<comment type="caution">
    <text evidence="3">The sequence shown here is derived from an EMBL/GenBank/DDBJ whole genome shotgun (WGS) entry which is preliminary data.</text>
</comment>
<keyword evidence="1" id="KW-0129">CBS domain</keyword>
<evidence type="ECO:0000313" key="3">
    <source>
        <dbReference type="EMBL" id="KAK2636331.1"/>
    </source>
</evidence>
<dbReference type="EMBL" id="JANJYI010000009">
    <property type="protein sequence ID" value="KAK2636331.1"/>
    <property type="molecule type" value="Genomic_DNA"/>
</dbReference>
<dbReference type="SMART" id="SM00116">
    <property type="entry name" value="CBS"/>
    <property type="match status" value="1"/>
</dbReference>
<accession>A0AAD9WM99</accession>
<dbReference type="AlphaFoldDB" id="A0AAD9WM99"/>
<evidence type="ECO:0000256" key="1">
    <source>
        <dbReference type="PROSITE-ProRule" id="PRU00703"/>
    </source>
</evidence>
<dbReference type="Pfam" id="PF00571">
    <property type="entry name" value="CBS"/>
    <property type="match status" value="1"/>
</dbReference>
<organism evidence="3 4">
    <name type="scientific">Dipteronia dyeriana</name>
    <dbReference type="NCBI Taxonomy" id="168575"/>
    <lineage>
        <taxon>Eukaryota</taxon>
        <taxon>Viridiplantae</taxon>
        <taxon>Streptophyta</taxon>
        <taxon>Embryophyta</taxon>
        <taxon>Tracheophyta</taxon>
        <taxon>Spermatophyta</taxon>
        <taxon>Magnoliopsida</taxon>
        <taxon>eudicotyledons</taxon>
        <taxon>Gunneridae</taxon>
        <taxon>Pentapetalae</taxon>
        <taxon>rosids</taxon>
        <taxon>malvids</taxon>
        <taxon>Sapindales</taxon>
        <taxon>Sapindaceae</taxon>
        <taxon>Hippocastanoideae</taxon>
        <taxon>Acereae</taxon>
        <taxon>Dipteronia</taxon>
    </lineage>
</organism>
<dbReference type="InterPro" id="IPR046342">
    <property type="entry name" value="CBS_dom_sf"/>
</dbReference>
<sequence>MTNLFYAFSADTAQAQEATEGSRLPSFDAYFETIQLRKILPHSSQETLTAAVARIHLSHKFQGAKSAELAAVALSASSSTAAGVGAGSTSIGDDRVWKDRGCKGRDWFDCTAARPIFDLGLPFMSSSELNVRDFMNTVVSTTTDSGRVMPPITCRMESTLGSVIHSLAFKSVHRIYVVADYKEDEVVGVITLRDVISLASYISPLSP</sequence>
<name>A0AAD9WM99_9ROSI</name>